<proteinExistence type="predicted"/>
<name>A0A7K3UEJ9_9HYPH</name>
<reference evidence="2 3" key="1">
    <citation type="submission" date="2019-12" db="EMBL/GenBank/DDBJ databases">
        <title>Rhizobium genotypes associated with high levels of biological nitrogen fixation by grain legumes in a temperate-maritime cropping system.</title>
        <authorList>
            <person name="Maluk M."/>
            <person name="Francesc Ferrando Molina F."/>
            <person name="Lopez Del Egido L."/>
            <person name="Lafos M."/>
            <person name="Langarica-Fuentes A."/>
            <person name="Gebre Yohannes G."/>
            <person name="Young M.W."/>
            <person name="Martin P."/>
            <person name="Gantlett R."/>
            <person name="Kenicer G."/>
            <person name="Hawes C."/>
            <person name="Begg G.S."/>
            <person name="Quilliam R.S."/>
            <person name="Squire G.R."/>
            <person name="Poole P.S."/>
            <person name="Young P.W."/>
            <person name="Iannetta P.M."/>
            <person name="James E.K."/>
        </authorList>
    </citation>
    <scope>NUCLEOTIDE SEQUENCE [LARGE SCALE GENOMIC DNA]</scope>
    <source>
        <strain evidence="2 3">JHI366</strain>
    </source>
</reference>
<sequence length="95" mass="11034">MCGIYVKVYLFQFVSSYFPLRKRVSWGIRCNICYYIHRASYLGGRMKWQISNGYGKRSLVETARYKSILGRRLRARSRPGQQTKASSTAPFSTHA</sequence>
<accession>A0A7K3UEJ9</accession>
<dbReference type="EMBL" id="WUFT01000009">
    <property type="protein sequence ID" value="NEJ72097.1"/>
    <property type="molecule type" value="Genomic_DNA"/>
</dbReference>
<dbReference type="AlphaFoldDB" id="A0A7K3UEJ9"/>
<comment type="caution">
    <text evidence="2">The sequence shown here is derived from an EMBL/GenBank/DDBJ whole genome shotgun (WGS) entry which is preliminary data.</text>
</comment>
<organism evidence="2 3">
    <name type="scientific">Rhizobium phaseoli</name>
    <dbReference type="NCBI Taxonomy" id="396"/>
    <lineage>
        <taxon>Bacteria</taxon>
        <taxon>Pseudomonadati</taxon>
        <taxon>Pseudomonadota</taxon>
        <taxon>Alphaproteobacteria</taxon>
        <taxon>Hyphomicrobiales</taxon>
        <taxon>Rhizobiaceae</taxon>
        <taxon>Rhizobium/Agrobacterium group</taxon>
        <taxon>Rhizobium</taxon>
    </lineage>
</organism>
<dbReference type="Proteomes" id="UP000471753">
    <property type="component" value="Unassembled WGS sequence"/>
</dbReference>
<evidence type="ECO:0000256" key="1">
    <source>
        <dbReference type="SAM" id="MobiDB-lite"/>
    </source>
</evidence>
<protein>
    <submittedName>
        <fullName evidence="2">Uncharacterized protein</fullName>
    </submittedName>
</protein>
<feature type="compositionally biased region" description="Polar residues" evidence="1">
    <location>
        <begin position="79"/>
        <end position="95"/>
    </location>
</feature>
<evidence type="ECO:0000313" key="2">
    <source>
        <dbReference type="EMBL" id="NEJ72097.1"/>
    </source>
</evidence>
<feature type="region of interest" description="Disordered" evidence="1">
    <location>
        <begin position="73"/>
        <end position="95"/>
    </location>
</feature>
<evidence type="ECO:0000313" key="3">
    <source>
        <dbReference type="Proteomes" id="UP000471753"/>
    </source>
</evidence>
<gene>
    <name evidence="2" type="ORF">GR197_16375</name>
</gene>